<evidence type="ECO:0008006" key="4">
    <source>
        <dbReference type="Google" id="ProtNLM"/>
    </source>
</evidence>
<keyword evidence="1" id="KW-1133">Transmembrane helix</keyword>
<dbReference type="EMBL" id="BAABGY010000003">
    <property type="protein sequence ID" value="GAA4322829.1"/>
    <property type="molecule type" value="Genomic_DNA"/>
</dbReference>
<organism evidence="2 3">
    <name type="scientific">Flaviaesturariibacter amylovorans</name>
    <dbReference type="NCBI Taxonomy" id="1084520"/>
    <lineage>
        <taxon>Bacteria</taxon>
        <taxon>Pseudomonadati</taxon>
        <taxon>Bacteroidota</taxon>
        <taxon>Chitinophagia</taxon>
        <taxon>Chitinophagales</taxon>
        <taxon>Chitinophagaceae</taxon>
        <taxon>Flaviaestuariibacter</taxon>
    </lineage>
</organism>
<dbReference type="RefSeq" id="WP_345253781.1">
    <property type="nucleotide sequence ID" value="NZ_BAABGY010000003.1"/>
</dbReference>
<evidence type="ECO:0000256" key="1">
    <source>
        <dbReference type="SAM" id="Phobius"/>
    </source>
</evidence>
<feature type="transmembrane region" description="Helical" evidence="1">
    <location>
        <begin position="17"/>
        <end position="39"/>
    </location>
</feature>
<comment type="caution">
    <text evidence="2">The sequence shown here is derived from an EMBL/GenBank/DDBJ whole genome shotgun (WGS) entry which is preliminary data.</text>
</comment>
<gene>
    <name evidence="2" type="ORF">GCM10023184_09370</name>
</gene>
<evidence type="ECO:0000313" key="2">
    <source>
        <dbReference type="EMBL" id="GAA4322829.1"/>
    </source>
</evidence>
<sequence>MSTPTNASTDRRARAGFTLFCISFLLFCAALGGTLYQFIAEIPNWSGGTRAEFAAYRGFFRVSHAGYFFQTLVPALILTLLAATVLLRNRPRNTNRLLLAALAGVVSIELFTGIYFLPRIFIIFLEPLAGVSDAALYMASREWQVANIIRFGMTLGTLVLYLRIAYRLVASQVLASSKRTVTQPQRTAVNAPVPA</sequence>
<dbReference type="Proteomes" id="UP001501725">
    <property type="component" value="Unassembled WGS sequence"/>
</dbReference>
<keyword evidence="1" id="KW-0472">Membrane</keyword>
<proteinExistence type="predicted"/>
<name>A0ABP8GEG3_9BACT</name>
<evidence type="ECO:0000313" key="3">
    <source>
        <dbReference type="Proteomes" id="UP001501725"/>
    </source>
</evidence>
<feature type="transmembrane region" description="Helical" evidence="1">
    <location>
        <begin position="99"/>
        <end position="125"/>
    </location>
</feature>
<keyword evidence="1" id="KW-0812">Transmembrane</keyword>
<protein>
    <recommendedName>
        <fullName evidence="4">DUF1772 domain-containing protein</fullName>
    </recommendedName>
</protein>
<accession>A0ABP8GEG3</accession>
<keyword evidence="3" id="KW-1185">Reference proteome</keyword>
<reference evidence="3" key="1">
    <citation type="journal article" date="2019" name="Int. J. Syst. Evol. Microbiol.">
        <title>The Global Catalogue of Microorganisms (GCM) 10K type strain sequencing project: providing services to taxonomists for standard genome sequencing and annotation.</title>
        <authorList>
            <consortium name="The Broad Institute Genomics Platform"/>
            <consortium name="The Broad Institute Genome Sequencing Center for Infectious Disease"/>
            <person name="Wu L."/>
            <person name="Ma J."/>
        </authorList>
    </citation>
    <scope>NUCLEOTIDE SEQUENCE [LARGE SCALE GENOMIC DNA]</scope>
    <source>
        <strain evidence="3">JCM 17919</strain>
    </source>
</reference>
<feature type="transmembrane region" description="Helical" evidence="1">
    <location>
        <begin position="67"/>
        <end position="87"/>
    </location>
</feature>
<feature type="transmembrane region" description="Helical" evidence="1">
    <location>
        <begin position="145"/>
        <end position="169"/>
    </location>
</feature>